<keyword evidence="1" id="KW-0328">Glycosyltransferase</keyword>
<keyword evidence="2" id="KW-0808">Transferase</keyword>
<organism evidence="3 4">
    <name type="scientific">Kingella bonacorsii</name>
    <dbReference type="NCBI Taxonomy" id="2796361"/>
    <lineage>
        <taxon>Bacteria</taxon>
        <taxon>Pseudomonadati</taxon>
        <taxon>Pseudomonadota</taxon>
        <taxon>Betaproteobacteria</taxon>
        <taxon>Neisseriales</taxon>
        <taxon>Neisseriaceae</taxon>
        <taxon>Kingella</taxon>
    </lineage>
</organism>
<dbReference type="PANTHER" id="PTHR30160">
    <property type="entry name" value="TETRAACYLDISACCHARIDE 4'-KINASE-RELATED"/>
    <property type="match status" value="1"/>
</dbReference>
<dbReference type="CDD" id="cd03789">
    <property type="entry name" value="GT9_LPS_heptosyltransferase"/>
    <property type="match status" value="1"/>
</dbReference>
<dbReference type="Gene3D" id="3.40.50.2000">
    <property type="entry name" value="Glycogen Phosphorylase B"/>
    <property type="match status" value="2"/>
</dbReference>
<proteinExistence type="predicted"/>
<reference evidence="3 4" key="1">
    <citation type="journal article" date="2021" name="Pathogens">
        <title>Isolation and Characterization of Kingella bonacorsii sp. nov., A Novel Kingella Species Detected in a Stable Periodontitis Subject.</title>
        <authorList>
            <person name="Antezack A."/>
            <person name="Boxberger M."/>
            <person name="Rolland C."/>
            <person name="Monnet-Corti V."/>
            <person name="La Scola B."/>
        </authorList>
    </citation>
    <scope>NUCLEOTIDE SEQUENCE [LARGE SCALE GENOMIC DNA]</scope>
    <source>
        <strain evidence="3 4">Marseille-Q4569</strain>
    </source>
</reference>
<dbReference type="Proteomes" id="UP000614058">
    <property type="component" value="Unassembled WGS sequence"/>
</dbReference>
<dbReference type="SUPFAM" id="SSF53756">
    <property type="entry name" value="UDP-Glycosyltransferase/glycogen phosphorylase"/>
    <property type="match status" value="1"/>
</dbReference>
<dbReference type="PANTHER" id="PTHR30160:SF15">
    <property type="entry name" value="GLYCOSYLTRANSFERASE HI_0523-RELATED"/>
    <property type="match status" value="1"/>
</dbReference>
<sequence>MSFKQRFKQLKTDWRNARLRWCKTWLDRAPAAAPAPNPHNLRAILFLRQDGKIGDYIVSSFAFREIKKANPAIKIGVVCSAKNRQLFENNPHIDALHEVRPKSTLSYYQIGKSLAGQYDAVIDPTLSLRPRDLLLLRVLNAAHYVGLGKADYRLFTHNIANTQQHFADVYAQALRLLGFDNINTQPKLPESPASEAAVQTFLQQNGWQDYIALNFFGAANSRRFSLEAIAQTLTAFQAAFPAQKFILLTYPEITPSLAALCQAHPNATLYPHTQTIHDSIALIRHAQAVLTPDTAIIHIAAALDKPIIGLYRQDPQNYANWHPQSEHAQIIWFQQHIQEITPTQMISALQNIISISTEAA</sequence>
<dbReference type="InterPro" id="IPR051199">
    <property type="entry name" value="LPS_LOS_Heptosyltrfase"/>
</dbReference>
<dbReference type="RefSeq" id="WP_200522775.1">
    <property type="nucleotide sequence ID" value="NZ_JAEHNZ010000003.1"/>
</dbReference>
<evidence type="ECO:0000256" key="1">
    <source>
        <dbReference type="ARBA" id="ARBA00022676"/>
    </source>
</evidence>
<name>A0ABS1BTY3_9NEIS</name>
<gene>
    <name evidence="3" type="ORF">JDW22_08975</name>
</gene>
<evidence type="ECO:0000313" key="4">
    <source>
        <dbReference type="Proteomes" id="UP000614058"/>
    </source>
</evidence>
<evidence type="ECO:0000313" key="3">
    <source>
        <dbReference type="EMBL" id="MBK0396697.1"/>
    </source>
</evidence>
<dbReference type="InterPro" id="IPR002201">
    <property type="entry name" value="Glyco_trans_9"/>
</dbReference>
<protein>
    <submittedName>
        <fullName evidence="3">Glycosyltransferase family 9 protein</fullName>
    </submittedName>
</protein>
<accession>A0ABS1BTY3</accession>
<evidence type="ECO:0000256" key="2">
    <source>
        <dbReference type="ARBA" id="ARBA00022679"/>
    </source>
</evidence>
<dbReference type="Pfam" id="PF01075">
    <property type="entry name" value="Glyco_transf_9"/>
    <property type="match status" value="1"/>
</dbReference>
<dbReference type="EMBL" id="JAEHNZ010000003">
    <property type="protein sequence ID" value="MBK0396697.1"/>
    <property type="molecule type" value="Genomic_DNA"/>
</dbReference>
<keyword evidence="4" id="KW-1185">Reference proteome</keyword>
<comment type="caution">
    <text evidence="3">The sequence shown here is derived from an EMBL/GenBank/DDBJ whole genome shotgun (WGS) entry which is preliminary data.</text>
</comment>